<comment type="caution">
    <text evidence="1">The sequence shown here is derived from an EMBL/GenBank/DDBJ whole genome shotgun (WGS) entry which is preliminary data.</text>
</comment>
<name>A0ACC6P5H5_9BURK</name>
<evidence type="ECO:0000313" key="1">
    <source>
        <dbReference type="EMBL" id="MEJ7139448.1"/>
    </source>
</evidence>
<keyword evidence="2" id="KW-1185">Reference proteome</keyword>
<evidence type="ECO:0000313" key="2">
    <source>
        <dbReference type="Proteomes" id="UP001364695"/>
    </source>
</evidence>
<accession>A0ACC6P5H5</accession>
<gene>
    <name evidence="1" type="primary">ftsW</name>
    <name evidence="1" type="ORF">RV045_13565</name>
</gene>
<proteinExistence type="predicted"/>
<reference evidence="1" key="1">
    <citation type="submission" date="2023-10" db="EMBL/GenBank/DDBJ databases">
        <title>Amphibacter perezi, gen. nov., sp. nov. a novel taxa of the family Comamonadaceae, class Betaproteobacteria isolated from the skin microbiota of Pelophylax perezi from different populations.</title>
        <authorList>
            <person name="Costa S."/>
            <person name="Proenca D.N."/>
            <person name="Lopes I."/>
            <person name="Morais P.V."/>
        </authorList>
    </citation>
    <scope>NUCLEOTIDE SEQUENCE</scope>
    <source>
        <strain evidence="1">SL12-8</strain>
    </source>
</reference>
<protein>
    <submittedName>
        <fullName evidence="1">Lipid II flippase FtsW</fullName>
    </submittedName>
</protein>
<dbReference type="Proteomes" id="UP001364695">
    <property type="component" value="Unassembled WGS sequence"/>
</dbReference>
<organism evidence="1 2">
    <name type="scientific">Amphibiibacter pelophylacis</name>
    <dbReference type="NCBI Taxonomy" id="1799477"/>
    <lineage>
        <taxon>Bacteria</taxon>
        <taxon>Pseudomonadati</taxon>
        <taxon>Pseudomonadota</taxon>
        <taxon>Betaproteobacteria</taxon>
        <taxon>Burkholderiales</taxon>
        <taxon>Sphaerotilaceae</taxon>
        <taxon>Amphibiibacter</taxon>
    </lineage>
</organism>
<sequence length="438" mass="47653">MSRTDTLAPAATPDLSGASATPGRGSSLRGRVRRWLGASDTSSSALDLRSTTPVQLSSYDRALVWVVLMLLAFSLVMVFSATIVMSDNSRRFGEIGEYHFLIRHIVAIVLALVMALVVVNISVDRLEQLTPLAILAALGALVVVLVIGSTVNHAKRWINLGPLNFQPTELAKLAMAMYSAHYMKRKLRENTGFWRSVLPMGLVLALMAFLVMKEPDLGAVVVLSCISLGVLWLGGVNARMMGLVFAIVASIVVVVIATSPFRKARVLAYLNPWDPVYAQEKGYQLVQALIAFGRGGIWGQGLGDSLEKQHYLPEAHTDFILSVIAEEVGLVGVLVLILVYYWLVRRIFHIGRQAIVINRVYAGLLTQGIGIWLGFQVFTNMGVNMGVLPTKGFTLPMMSYGGSGMIMNLIAIAIVVRVDIESRAEMRDGRRAARGGSS</sequence>
<dbReference type="EMBL" id="JAWDIE010000028">
    <property type="protein sequence ID" value="MEJ7139448.1"/>
    <property type="molecule type" value="Genomic_DNA"/>
</dbReference>